<evidence type="ECO:0000313" key="2">
    <source>
        <dbReference type="Proteomes" id="UP000770717"/>
    </source>
</evidence>
<dbReference type="AlphaFoldDB" id="A0A8J6KCA4"/>
<dbReference type="Proteomes" id="UP000770717">
    <property type="component" value="Unassembled WGS sequence"/>
</dbReference>
<sequence length="82" mass="9339">MVQSLSLRHPSMSTLNYSKSGISKTGQNHCVFKLEGLNMELCPNKKGEKCLTTRTTFALIETSPWTCTFCSNPFKLIWFLDF</sequence>
<name>A0A8J6KCA4_ELECQ</name>
<protein>
    <submittedName>
        <fullName evidence="1">Uncharacterized protein</fullName>
    </submittedName>
</protein>
<dbReference type="EMBL" id="WNTK01000005">
    <property type="protein sequence ID" value="KAG9483484.1"/>
    <property type="molecule type" value="Genomic_DNA"/>
</dbReference>
<organism evidence="1 2">
    <name type="scientific">Eleutherodactylus coqui</name>
    <name type="common">Puerto Rican coqui</name>
    <dbReference type="NCBI Taxonomy" id="57060"/>
    <lineage>
        <taxon>Eukaryota</taxon>
        <taxon>Metazoa</taxon>
        <taxon>Chordata</taxon>
        <taxon>Craniata</taxon>
        <taxon>Vertebrata</taxon>
        <taxon>Euteleostomi</taxon>
        <taxon>Amphibia</taxon>
        <taxon>Batrachia</taxon>
        <taxon>Anura</taxon>
        <taxon>Neobatrachia</taxon>
        <taxon>Hyloidea</taxon>
        <taxon>Eleutherodactylidae</taxon>
        <taxon>Eleutherodactylinae</taxon>
        <taxon>Eleutherodactylus</taxon>
        <taxon>Eleutherodactylus</taxon>
    </lineage>
</organism>
<accession>A0A8J6KCA4</accession>
<keyword evidence="2" id="KW-1185">Reference proteome</keyword>
<proteinExistence type="predicted"/>
<comment type="caution">
    <text evidence="1">The sequence shown here is derived from an EMBL/GenBank/DDBJ whole genome shotgun (WGS) entry which is preliminary data.</text>
</comment>
<evidence type="ECO:0000313" key="1">
    <source>
        <dbReference type="EMBL" id="KAG9483484.1"/>
    </source>
</evidence>
<gene>
    <name evidence="1" type="ORF">GDO78_009414</name>
</gene>
<reference evidence="1" key="1">
    <citation type="thesis" date="2020" institute="ProQuest LLC" country="789 East Eisenhower Parkway, Ann Arbor, MI, USA">
        <title>Comparative Genomics and Chromosome Evolution.</title>
        <authorList>
            <person name="Mudd A.B."/>
        </authorList>
    </citation>
    <scope>NUCLEOTIDE SEQUENCE</scope>
    <source>
        <strain evidence="1">HN-11 Male</strain>
        <tissue evidence="1">Kidney and liver</tissue>
    </source>
</reference>